<comment type="subcellular location">
    <subcellularLocation>
        <location evidence="1">Host cell</location>
    </subcellularLocation>
    <subcellularLocation>
        <location evidence="2">Secreted</location>
    </subcellularLocation>
</comment>
<dbReference type="Pfam" id="PF20147">
    <property type="entry name" value="Crinkler"/>
    <property type="match status" value="2"/>
</dbReference>
<accession>A0A409W1D5</accession>
<dbReference type="Proteomes" id="UP000283269">
    <property type="component" value="Unassembled WGS sequence"/>
</dbReference>
<dbReference type="OrthoDB" id="3261131at2759"/>
<evidence type="ECO:0000256" key="1">
    <source>
        <dbReference type="ARBA" id="ARBA00004340"/>
    </source>
</evidence>
<feature type="domain" description="Crinkler effector protein N-terminal" evidence="4">
    <location>
        <begin position="3"/>
        <end position="101"/>
    </location>
</feature>
<protein>
    <recommendedName>
        <fullName evidence="4">Crinkler effector protein N-terminal domain-containing protein</fullName>
    </recommendedName>
</protein>
<dbReference type="InterPro" id="IPR045379">
    <property type="entry name" value="Crinkler_N"/>
</dbReference>
<dbReference type="GO" id="GO:0005576">
    <property type="term" value="C:extracellular region"/>
    <property type="evidence" value="ECO:0007669"/>
    <property type="project" value="UniProtKB-SubCell"/>
</dbReference>
<evidence type="ECO:0000256" key="2">
    <source>
        <dbReference type="ARBA" id="ARBA00004613"/>
    </source>
</evidence>
<proteinExistence type="predicted"/>
<dbReference type="Gene3D" id="1.10.510.10">
    <property type="entry name" value="Transferase(Phosphotransferase) domain 1"/>
    <property type="match status" value="1"/>
</dbReference>
<organism evidence="5 6">
    <name type="scientific">Psilocybe cyanescens</name>
    <dbReference type="NCBI Taxonomy" id="93625"/>
    <lineage>
        <taxon>Eukaryota</taxon>
        <taxon>Fungi</taxon>
        <taxon>Dikarya</taxon>
        <taxon>Basidiomycota</taxon>
        <taxon>Agaricomycotina</taxon>
        <taxon>Agaricomycetes</taxon>
        <taxon>Agaricomycetidae</taxon>
        <taxon>Agaricales</taxon>
        <taxon>Agaricineae</taxon>
        <taxon>Strophariaceae</taxon>
        <taxon>Psilocybe</taxon>
    </lineage>
</organism>
<gene>
    <name evidence="5" type="ORF">CVT25_008045</name>
</gene>
<dbReference type="InParanoid" id="A0A409W1D5"/>
<evidence type="ECO:0000259" key="4">
    <source>
        <dbReference type="Pfam" id="PF20147"/>
    </source>
</evidence>
<keyword evidence="3" id="KW-0964">Secreted</keyword>
<reference evidence="5 6" key="1">
    <citation type="journal article" date="2018" name="Evol. Lett.">
        <title>Horizontal gene cluster transfer increased hallucinogenic mushroom diversity.</title>
        <authorList>
            <person name="Reynolds H.T."/>
            <person name="Vijayakumar V."/>
            <person name="Gluck-Thaler E."/>
            <person name="Korotkin H.B."/>
            <person name="Matheny P.B."/>
            <person name="Slot J.C."/>
        </authorList>
    </citation>
    <scope>NUCLEOTIDE SEQUENCE [LARGE SCALE GENOMIC DNA]</scope>
    <source>
        <strain evidence="5 6">2631</strain>
    </source>
</reference>
<dbReference type="SUPFAM" id="SSF56112">
    <property type="entry name" value="Protein kinase-like (PK-like)"/>
    <property type="match status" value="1"/>
</dbReference>
<dbReference type="GO" id="GO:0043657">
    <property type="term" value="C:host cell"/>
    <property type="evidence" value="ECO:0007669"/>
    <property type="project" value="UniProtKB-SubCell"/>
</dbReference>
<dbReference type="InterPro" id="IPR011009">
    <property type="entry name" value="Kinase-like_dom_sf"/>
</dbReference>
<evidence type="ECO:0000256" key="3">
    <source>
        <dbReference type="ARBA" id="ARBA00022525"/>
    </source>
</evidence>
<sequence length="714" mass="79582">MSLSLNCIFLGDDRVFTIDIPKTAKVSVLQKLIKEDNPSSLHNIDVKNIDLWHVSFPLDDLGTTTKLENINLDDYQRLVPHKKITAFFTDVADDLLHVIVKVPGTSIQSSFGITSNTLKDAQTAVALDPTQLFSLNYFILGDDPNQYFIVDIPKTASVGALQKLIKEDNPSSLHNVDVKNIAMWSISFPIDDLPSKNPPAVGPKLRAEKTLSDVFSSKLDTSCIHVVVRVPGQGPPSPSSGPLRSAYKAAVTSLTPLGQDRHRFLSQRKSEVPSNGGNPQTFLSNQNKEDTYIPCNRPYGSHTAFPLSLLHPIFGAYVDDAENYVPTPDDVQFFLAFKGAMANIYKKENERQNTLLDIFEDHNMSIKPTGIGKFMTDGDLSAGRFRFLIAEIKNEIGSSATEPFFQAILYFIEATRTLAPGNPNSVLPCIIVLIFGPYVAFAGAAWTDRPTVQMLSSAIPCHYQNTDIKMESMLMGHLGALRRAINSLDAYYQEYRNGQSARCNARYPYPTCYKSQDGLERHFIYISHLKGCNLFFGHMCVDDTPICIKFVPRYCQKGHEFLAAKGLAPTLRAVQRLPGGLYMVVMDDVSEKYTSLFNYIQGDQDLLSDKHASARNSFLEKVRHCLQQFHEAGFVHGDMRDTNIMVNKGGFDDGPFLVVDFDYCGNVNEVRYPLDLNTTSVRRPQGATGGAVIKMEHDMDMLDYIWVPQLVAIV</sequence>
<name>A0A409W1D5_PSICY</name>
<dbReference type="AlphaFoldDB" id="A0A409W1D5"/>
<dbReference type="STRING" id="93625.A0A409W1D5"/>
<comment type="caution">
    <text evidence="5">The sequence shown here is derived from an EMBL/GenBank/DDBJ whole genome shotgun (WGS) entry which is preliminary data.</text>
</comment>
<evidence type="ECO:0000313" key="6">
    <source>
        <dbReference type="Proteomes" id="UP000283269"/>
    </source>
</evidence>
<evidence type="ECO:0000313" key="5">
    <source>
        <dbReference type="EMBL" id="PPQ72288.1"/>
    </source>
</evidence>
<keyword evidence="6" id="KW-1185">Reference proteome</keyword>
<dbReference type="EMBL" id="NHYD01003825">
    <property type="protein sequence ID" value="PPQ72288.1"/>
    <property type="molecule type" value="Genomic_DNA"/>
</dbReference>
<feature type="domain" description="Crinkler effector protein N-terminal" evidence="4">
    <location>
        <begin position="134"/>
        <end position="229"/>
    </location>
</feature>